<evidence type="ECO:0000313" key="2">
    <source>
        <dbReference type="EMBL" id="GFY51505.1"/>
    </source>
</evidence>
<feature type="region of interest" description="Disordered" evidence="1">
    <location>
        <begin position="70"/>
        <end position="93"/>
    </location>
</feature>
<gene>
    <name evidence="2" type="ORF">TNIN_437971</name>
</gene>
<evidence type="ECO:0000256" key="1">
    <source>
        <dbReference type="SAM" id="MobiDB-lite"/>
    </source>
</evidence>
<name>A0A8X6XF34_9ARAC</name>
<proteinExistence type="predicted"/>
<organism evidence="2 3">
    <name type="scientific">Trichonephila inaurata madagascariensis</name>
    <dbReference type="NCBI Taxonomy" id="2747483"/>
    <lineage>
        <taxon>Eukaryota</taxon>
        <taxon>Metazoa</taxon>
        <taxon>Ecdysozoa</taxon>
        <taxon>Arthropoda</taxon>
        <taxon>Chelicerata</taxon>
        <taxon>Arachnida</taxon>
        <taxon>Araneae</taxon>
        <taxon>Araneomorphae</taxon>
        <taxon>Entelegynae</taxon>
        <taxon>Araneoidea</taxon>
        <taxon>Nephilidae</taxon>
        <taxon>Trichonephila</taxon>
        <taxon>Trichonephila inaurata</taxon>
    </lineage>
</organism>
<feature type="compositionally biased region" description="Basic and acidic residues" evidence="1">
    <location>
        <begin position="76"/>
        <end position="87"/>
    </location>
</feature>
<protein>
    <submittedName>
        <fullName evidence="2">Uncharacterized protein</fullName>
    </submittedName>
</protein>
<dbReference type="AlphaFoldDB" id="A0A8X6XF34"/>
<evidence type="ECO:0000313" key="3">
    <source>
        <dbReference type="Proteomes" id="UP000886998"/>
    </source>
</evidence>
<dbReference type="EMBL" id="BMAV01008130">
    <property type="protein sequence ID" value="GFY51505.1"/>
    <property type="molecule type" value="Genomic_DNA"/>
</dbReference>
<comment type="caution">
    <text evidence="2">The sequence shown here is derived from an EMBL/GenBank/DDBJ whole genome shotgun (WGS) entry which is preliminary data.</text>
</comment>
<sequence length="93" mass="10533">MWPATLALSKNLRLGYCWHTKFNWTFKCSGSAVSMIGSRSVVLCVEVVIPGFRMTWSFLNTPQTAVIPNSQSTYHRQREMNHTREGPSKGCLP</sequence>
<dbReference type="Proteomes" id="UP000886998">
    <property type="component" value="Unassembled WGS sequence"/>
</dbReference>
<accession>A0A8X6XF34</accession>
<keyword evidence="3" id="KW-1185">Reference proteome</keyword>
<reference evidence="2" key="1">
    <citation type="submission" date="2020-08" db="EMBL/GenBank/DDBJ databases">
        <title>Multicomponent nature underlies the extraordinary mechanical properties of spider dragline silk.</title>
        <authorList>
            <person name="Kono N."/>
            <person name="Nakamura H."/>
            <person name="Mori M."/>
            <person name="Yoshida Y."/>
            <person name="Ohtoshi R."/>
            <person name="Malay A.D."/>
            <person name="Moran D.A.P."/>
            <person name="Tomita M."/>
            <person name="Numata K."/>
            <person name="Arakawa K."/>
        </authorList>
    </citation>
    <scope>NUCLEOTIDE SEQUENCE</scope>
</reference>